<proteinExistence type="predicted"/>
<protein>
    <submittedName>
        <fullName evidence="1">Uncharacterized protein</fullName>
    </submittedName>
</protein>
<evidence type="ECO:0000313" key="1">
    <source>
        <dbReference type="EMBL" id="PVE47439.1"/>
    </source>
</evidence>
<dbReference type="Proteomes" id="UP000244810">
    <property type="component" value="Unassembled WGS sequence"/>
</dbReference>
<organism evidence="1 2">
    <name type="scientific">Pararhodobacter aggregans</name>
    <dbReference type="NCBI Taxonomy" id="404875"/>
    <lineage>
        <taxon>Bacteria</taxon>
        <taxon>Pseudomonadati</taxon>
        <taxon>Pseudomonadota</taxon>
        <taxon>Alphaproteobacteria</taxon>
        <taxon>Rhodobacterales</taxon>
        <taxon>Paracoccaceae</taxon>
        <taxon>Pararhodobacter</taxon>
    </lineage>
</organism>
<keyword evidence="2" id="KW-1185">Reference proteome</keyword>
<dbReference type="EMBL" id="QDDR01000005">
    <property type="protein sequence ID" value="PVE47439.1"/>
    <property type="molecule type" value="Genomic_DNA"/>
</dbReference>
<sequence length="187" mass="19647">MPDLEDLMTEAEIEALLAAAGLVPGAAPLTKQQLTDRIMAILDRDWPLAMREASPVEYAAWRDAAEPARLRAVEANLFNIRLAAYRQAVARLALFRLAEGRAAVSETLATGDLDAEGQPLFQTVIVQAAIAPLPAQIERPVIDPLSGEQTGSESLANPSIAEDEAARAAAQALIAATPAAVVAFAAA</sequence>
<gene>
    <name evidence="1" type="ORF">DDE23_11400</name>
</gene>
<dbReference type="AlphaFoldDB" id="A0A2T7US33"/>
<reference evidence="1 2" key="1">
    <citation type="journal article" date="2011" name="Syst. Appl. Microbiol.">
        <title>Defluviimonas denitrificans gen. nov., sp. nov., and Pararhodobacter aggregans gen. nov., sp. nov., non-phototrophic Rhodobacteraceae from the biofilter of a marine aquaculture.</title>
        <authorList>
            <person name="Foesel B.U."/>
            <person name="Drake H.L."/>
            <person name="Schramm A."/>
        </authorList>
    </citation>
    <scope>NUCLEOTIDE SEQUENCE [LARGE SCALE GENOMIC DNA]</scope>
    <source>
        <strain evidence="1 2">D1-19</strain>
    </source>
</reference>
<comment type="caution">
    <text evidence="1">The sequence shown here is derived from an EMBL/GenBank/DDBJ whole genome shotgun (WGS) entry which is preliminary data.</text>
</comment>
<accession>A0A2T7US33</accession>
<name>A0A2T7US33_9RHOB</name>
<evidence type="ECO:0000313" key="2">
    <source>
        <dbReference type="Proteomes" id="UP000244810"/>
    </source>
</evidence>